<comment type="catalytic activity">
    <reaction evidence="29">
        <text>a 5'-end (5'-triphosphoguanosine)-adenylyl-adenylyl-cytidylyl-adenosine in mRNA + 2 S-adenosyl-L-methionine = a 5'-end (N(7)-methyl 5'-triphosphoguanosine)-(2'-O-methyladenylyl)-adenylyl-cytidylyl-adenosine in mRNA + 2 S-adenosyl-L-homocysteine + H(+)</text>
        <dbReference type="Rhea" id="RHEA:65376"/>
        <dbReference type="Rhea" id="RHEA-COMP:16797"/>
        <dbReference type="Rhea" id="RHEA-COMP:16798"/>
        <dbReference type="ChEBI" id="CHEBI:15378"/>
        <dbReference type="ChEBI" id="CHEBI:57856"/>
        <dbReference type="ChEBI" id="CHEBI:59789"/>
        <dbReference type="ChEBI" id="CHEBI:156483"/>
        <dbReference type="ChEBI" id="CHEBI:156484"/>
        <dbReference type="EC" id="2.1.1.375"/>
    </reaction>
</comment>
<evidence type="ECO:0000256" key="27">
    <source>
        <dbReference type="ARBA" id="ARBA00031012"/>
    </source>
</evidence>
<comment type="catalytic activity">
    <reaction evidence="23">
        <text>a 5'-end (5'-triphosphoguanosine)-(2'-O-methyladenylyl)-adenylyl-cytidylyl-adenosine in mRNA + S-adenosyl-L-methionine = a 5'-end (N(7)-methyl 5'-triphosphoguanosine)-(2'-O-methyladenylyl)-adenylyl-cytidylyl-adenosine in mRNA + S-adenosyl-L-homocysteine</text>
        <dbReference type="Rhea" id="RHEA:65440"/>
        <dbReference type="Rhea" id="RHEA-COMP:16798"/>
        <dbReference type="Rhea" id="RHEA-COMP:16801"/>
        <dbReference type="ChEBI" id="CHEBI:57856"/>
        <dbReference type="ChEBI" id="CHEBI:59789"/>
        <dbReference type="ChEBI" id="CHEBI:156482"/>
        <dbReference type="ChEBI" id="CHEBI:156483"/>
    </reaction>
</comment>
<dbReference type="GO" id="GO:0005524">
    <property type="term" value="F:ATP binding"/>
    <property type="evidence" value="ECO:0007669"/>
    <property type="project" value="UniProtKB-KW"/>
</dbReference>
<dbReference type="Gene3D" id="3.40.50.150">
    <property type="entry name" value="Vaccinia Virus protein VP39"/>
    <property type="match status" value="1"/>
</dbReference>
<evidence type="ECO:0000256" key="4">
    <source>
        <dbReference type="ARBA" id="ARBA00007934"/>
    </source>
</evidence>
<feature type="domain" description="Mononegavirus-type SAM-dependent 2'-O-MTase" evidence="33">
    <location>
        <begin position="1803"/>
        <end position="2010"/>
    </location>
</feature>
<gene>
    <name evidence="34" type="primary">L</name>
    <name evidence="34" type="ORF">MojVGP6</name>
</gene>
<evidence type="ECO:0000256" key="30">
    <source>
        <dbReference type="ARBA" id="ARBA00048548"/>
    </source>
</evidence>
<evidence type="ECO:0000256" key="2">
    <source>
        <dbReference type="ARBA" id="ARBA00004192"/>
    </source>
</evidence>
<evidence type="ECO:0000256" key="6">
    <source>
        <dbReference type="ARBA" id="ARBA00012582"/>
    </source>
</evidence>
<dbReference type="InterPro" id="IPR026890">
    <property type="entry name" value="Mononeg_mRNAcap"/>
</dbReference>
<comment type="catalytic activity">
    <reaction evidence="22">
        <text>a 5'-end triphospho-adenylyl-adenylyl-cytidylyl-adenosine in mRNA + GDP + H(+) = a 5'-end (5'-triphosphoguanosine)-adenylyl-adenylyl-cytidylyl-adenosine in mRNA + diphosphate</text>
        <dbReference type="Rhea" id="RHEA:65436"/>
        <dbReference type="Rhea" id="RHEA-COMP:16797"/>
        <dbReference type="Rhea" id="RHEA-COMP:16799"/>
        <dbReference type="ChEBI" id="CHEBI:15378"/>
        <dbReference type="ChEBI" id="CHEBI:33019"/>
        <dbReference type="ChEBI" id="CHEBI:58189"/>
        <dbReference type="ChEBI" id="CHEBI:156484"/>
        <dbReference type="ChEBI" id="CHEBI:156503"/>
        <dbReference type="EC" id="2.7.7.88"/>
    </reaction>
</comment>
<reference evidence="34 35" key="1">
    <citation type="journal article" date="2014" name="Emerg. Infect. Dis.">
        <title>Novel Henipa-like virus, Mojiang Paramyxovirus, in rats, China, 2012.</title>
        <authorList>
            <person name="Wu Z."/>
            <person name="Yang L."/>
            <person name="Yang F."/>
            <person name="Ren X."/>
            <person name="Jiang J."/>
            <person name="Dong J."/>
            <person name="Sun L."/>
            <person name="Zhu Y."/>
            <person name="Zhou H."/>
            <person name="Jin Q."/>
        </authorList>
    </citation>
    <scope>NUCLEOTIDE SEQUENCE [LARGE SCALE GENOMIC DNA]</scope>
    <source>
        <strain evidence="34">Tongguan1</strain>
    </source>
</reference>
<feature type="domain" description="RdRp catalytic" evidence="32">
    <location>
        <begin position="708"/>
        <end position="892"/>
    </location>
</feature>
<evidence type="ECO:0000256" key="21">
    <source>
        <dbReference type="ARBA" id="ARBA00023268"/>
    </source>
</evidence>
<dbReference type="EMBL" id="KF278639">
    <property type="protein sequence ID" value="AHM23778.1"/>
    <property type="molecule type" value="Viral_cRNA"/>
</dbReference>
<evidence type="ECO:0000256" key="31">
    <source>
        <dbReference type="SAM" id="MobiDB-lite"/>
    </source>
</evidence>
<comment type="catalytic activity">
    <reaction evidence="28">
        <text>a 5'-end (5'-triphosphoguanosine)-adenylyl-adenylyl-cytidylyl-adenosine in mRNA + S-adenosyl-L-methionine = a 5'-end (5'-triphosphoguanosine)-(2'-O-methyladenylyl)-adenylyl-cytidylyl-adenosine in mRNA + S-adenosyl-L-homocysteine + H(+)</text>
        <dbReference type="Rhea" id="RHEA:65380"/>
        <dbReference type="Rhea" id="RHEA-COMP:16797"/>
        <dbReference type="Rhea" id="RHEA-COMP:16801"/>
        <dbReference type="ChEBI" id="CHEBI:15378"/>
        <dbReference type="ChEBI" id="CHEBI:57856"/>
        <dbReference type="ChEBI" id="CHEBI:59789"/>
        <dbReference type="ChEBI" id="CHEBI:156482"/>
        <dbReference type="ChEBI" id="CHEBI:156484"/>
    </reaction>
</comment>
<accession>W8SYG1</accession>
<evidence type="ECO:0000256" key="29">
    <source>
        <dbReference type="ARBA" id="ARBA00047370"/>
    </source>
</evidence>
<evidence type="ECO:0000256" key="24">
    <source>
        <dbReference type="ARBA" id="ARBA00026099"/>
    </source>
</evidence>
<evidence type="ECO:0000256" key="9">
    <source>
        <dbReference type="ARBA" id="ARBA00022603"/>
    </source>
</evidence>
<evidence type="ECO:0000256" key="10">
    <source>
        <dbReference type="ARBA" id="ARBA00022664"/>
    </source>
</evidence>
<evidence type="ECO:0000256" key="23">
    <source>
        <dbReference type="ARBA" id="ARBA00024499"/>
    </source>
</evidence>
<keyword evidence="9" id="KW-0489">Methyltransferase</keyword>
<keyword evidence="35" id="KW-1185">Reference proteome</keyword>
<evidence type="ECO:0000256" key="19">
    <source>
        <dbReference type="ARBA" id="ARBA00023042"/>
    </source>
</evidence>
<evidence type="ECO:0000259" key="32">
    <source>
        <dbReference type="PROSITE" id="PS50526"/>
    </source>
</evidence>
<dbReference type="InterPro" id="IPR014023">
    <property type="entry name" value="Mononeg_RNA_pol_cat"/>
</dbReference>
<keyword evidence="17" id="KW-0946">Virion</keyword>
<evidence type="ECO:0000256" key="1">
    <source>
        <dbReference type="ARBA" id="ARBA00003132"/>
    </source>
</evidence>
<keyword evidence="21" id="KW-0511">Multifunctional enzyme</keyword>
<dbReference type="Pfam" id="PF00946">
    <property type="entry name" value="Mononeg_RNA_pol"/>
    <property type="match status" value="1"/>
</dbReference>
<keyword evidence="16" id="KW-0067">ATP-binding</keyword>
<dbReference type="GO" id="GO:0044423">
    <property type="term" value="C:virion component"/>
    <property type="evidence" value="ECO:0007669"/>
    <property type="project" value="UniProtKB-KW"/>
</dbReference>
<evidence type="ECO:0000256" key="14">
    <source>
        <dbReference type="ARBA" id="ARBA00022741"/>
    </source>
</evidence>
<dbReference type="InterPro" id="IPR039736">
    <property type="entry name" value="L_poly_C"/>
</dbReference>
<dbReference type="Proteomes" id="UP000131827">
    <property type="component" value="Segment"/>
</dbReference>
<evidence type="ECO:0000256" key="7">
    <source>
        <dbReference type="ARBA" id="ARBA00018602"/>
    </source>
</evidence>
<dbReference type="InterPro" id="IPR025786">
    <property type="entry name" value="Mononega_L_MeTrfase"/>
</dbReference>
<keyword evidence="19" id="KW-0506">mRNA capping</keyword>
<comment type="similarity">
    <text evidence="4">Belongs to the paramyxovirus L protein family.</text>
</comment>
<evidence type="ECO:0000256" key="13">
    <source>
        <dbReference type="ARBA" id="ARBA00022695"/>
    </source>
</evidence>
<evidence type="ECO:0000256" key="11">
    <source>
        <dbReference type="ARBA" id="ARBA00022679"/>
    </source>
</evidence>
<protein>
    <recommendedName>
        <fullName evidence="7">RNA-directed RNA polymerase L</fullName>
        <ecNumber evidence="24">2.1.1.375</ecNumber>
        <ecNumber evidence="5">2.7.7.48</ecNumber>
        <ecNumber evidence="6">2.7.7.88</ecNumber>
    </recommendedName>
    <alternativeName>
        <fullName evidence="25">Large structural protein</fullName>
    </alternativeName>
    <alternativeName>
        <fullName evidence="27">Replicase</fullName>
    </alternativeName>
    <alternativeName>
        <fullName evidence="26">Transcriptase</fullName>
    </alternativeName>
</protein>
<dbReference type="InterPro" id="IPR016269">
    <property type="entry name" value="RNA-dir_pol_paramyxovirus"/>
</dbReference>
<evidence type="ECO:0000256" key="26">
    <source>
        <dbReference type="ARBA" id="ARBA00030436"/>
    </source>
</evidence>
<dbReference type="PROSITE" id="PS51590">
    <property type="entry name" value="SAM_MT_MNV_L"/>
    <property type="match status" value="1"/>
</dbReference>
<evidence type="ECO:0000256" key="20">
    <source>
        <dbReference type="ARBA" id="ARBA00023200"/>
    </source>
</evidence>
<dbReference type="GO" id="GO:0030430">
    <property type="term" value="C:host cell cytoplasm"/>
    <property type="evidence" value="ECO:0007669"/>
    <property type="project" value="UniProtKB-SubCell"/>
</dbReference>
<evidence type="ECO:0000256" key="12">
    <source>
        <dbReference type="ARBA" id="ARBA00022691"/>
    </source>
</evidence>
<evidence type="ECO:0000256" key="8">
    <source>
        <dbReference type="ARBA" id="ARBA00022484"/>
    </source>
</evidence>
<organism evidence="34 35">
    <name type="scientific">Mojiang virus</name>
    <dbReference type="NCBI Taxonomy" id="1474807"/>
    <lineage>
        <taxon>Viruses</taxon>
        <taxon>Riboviria</taxon>
        <taxon>Orthornavirae</taxon>
        <taxon>Negarnaviricota</taxon>
        <taxon>Haploviricotina</taxon>
        <taxon>Monjiviricetes</taxon>
        <taxon>Mononegavirales</taxon>
        <taxon>Paramyxoviridae</taxon>
        <taxon>Orthoparamyxovirinae</taxon>
        <taxon>Parahenipavirus</taxon>
        <taxon>Parahenipavirus mojiangense</taxon>
    </lineage>
</organism>
<evidence type="ECO:0000313" key="35">
    <source>
        <dbReference type="Proteomes" id="UP000131827"/>
    </source>
</evidence>
<sequence>MNFSDVSVSDILYPECHLNSPIVTGKIVQVVRFSDIPCNQILIDPTLNEIIDIKLKSNKPGLIRRRQKEYGILLKQVAGDITSYQHIPYPECNTRLFYISDSSLVCCLSEIMTHANQCYLKISSKILDLLDKTECNLTGIGSRDDDETRIIYNNVETLPKIMAQSKWYKPFLFWFTVKTEMRNNIKENKKYSRHNRPHITQLSGKLIYVQLNMNLISIIEWEKKCIYHLTPELVLMYCDVIEGRLMIDTVMKADTRYHPLYNRAHQLWDLLDLMFEEIGNNMYNIISLIEPLTLGILQLQDKAVALVGSFLSFCISEIRSELVKNGFHDEQDIEDFTSRIINIMSLPDIHLVAEFFSFFRTFGHPTLEALTAAEKVRTHMQKPKILDFLPIMKAHAIFCGIIINGYRDRHGGAWPPVIFPEHVSVLIKRLHNSSEALTHEICCQEWKSFCGFKFKCFLPLELDNDLSMYMKDKALSPVKNEWDSVYPYESMCYNPPASTTSRRLVDVFVNDAEFDPYEIIDYVLSGRYIDDPEFNISYSLKEKETKQAGRLFAKMTYKMRACQVVAESLIANGIGKYFKENGMVKDEHELLKSLHQLSASSVPKNEGFNEDNWKISKRPFKRIESKDSLSKENKTLLNSKVITNTIGHNTFNTTLQNKQPRTPRINPQLNKNKNSLQDTISNYISKDYTIQDYTSKAFDRSDDKYDTISSFLTTDLQKFCLNWRYESTALFAERVDEIYGLPGFFNWLHNRLERCTLYVADPHCPPPFTDHLELDEVPDEGIFIRHPMGGIEGYSQKLWTIITIPFLFLSGVETNTRVAAVVQGDNQSIAITHKVHPNMSYIAKKDVSAEKARIYFERLRTNLDALGHNLKLTETIISTHFFVYSKRIYYDGMVLSQGLKSVSRCVFWSETLVDETRSACSNISTSIAKAIENGLSKDIGYSLNVLKTIQQIIVSLKFSINETMTPDVTNPLIQNINWLLTACLMPASLGGFNYLNLSRLYVRNIGDPITASLADLKRMINSGLMTERVLHQVMTQTPGDASFLDWASDPYSANLPSSQSITKTIKNVTARLVLSNAKNPILKGLFHNSYHEEDKSLAEFLMDRNIIMPRAAHEILDNSITGAREEISGMLDTTKGLIRTGLSKGGIQPRLVSRLSHYDYEQFRVFNNLMRNKNMSPYIKPTICSVELARYLRSHMWRRLSQGRLIYGLEVPDPIESMQGTIIRGSEECSLCASEKSPYCWFFIPKDMDLDKVHKPTNSIRVPYIGSSTDERSEIKLGHVKSSSRALKSAIRIATVYTWAFGDDDESWLEAWYLASQRVNIDLEVLRAITPISTSNNLAHRLRDRATQVKFNGSSLNRVSRYVTISNDRLEFIINDQKVDTNLIFQQVMLLGLSAIEQRYRYKTCTGKENVIYHLHARENCCVIEMSSTGNVPSLLEPPFYKEIRENRLIYDDNPIIDKDLRKLRTQAWYASDVDFSNWKSSDLHCVLAQSLAHTIIDSISKSDNDVLKQFVTISSDDNINSLITEFLLVDVNLLSVYLGQACSNKWAFDIHFKRPQGKWQMIELLTDLLSDTSVHVFRVLTNALSHPRVFKKFWDSGLLSPHYGPYFYNQDTTKLAIDLIISSYTMYLTIWLEGRTVSFLMAEQSVDAVDIRSQTVQAKHLCMLCDLYCNEQGPPHIRDLMPHQKIDILSDFIKKTRLNIVGSDSWNIHNLHINVYPASLTYLRRGVIKQLRIRQDIGEMFDIIEMDRKYHKFMVETAINYKPRSSCTVLNLNDIDRPLNSTLYIDLEDSVPVNGWESHKYRRVGINSTSGYKALELYSIIERYYTPNSPRLFVGEGSGAMMSVYFKLLGKAINYYNSGISELEVVGQRELRLYPAEACIVDHNMGEEYGLLQSIIPLFNGRPETTWIGNMDCFVHIMRMIKSHSLGLVHSDMESGLDKESITILNEHSHLLSLAINLLRFDGILVSKINPSSSFPLTALFNMYKACFVDIKIALPKYSNPNSTECYLICTQPRILTVVTPEIILEHSIDKPEDCNKSVLNYILILKFRIGISFEDRGRSVCDGKIVGDMSHGIVEYKRSGSDRIELTGQVKANICDSDNITLINLIQGLTEDDKILLSCGLSLNGPTICQKLLGYDVSGPLETILESSFLLLNEALNIYDGNRMPSSFFEPYPILESTRLTRYMHKFVRKIIGYTYLKYNTLDLSLVNQHISNLKRRYLIFDFNTYKHTKIIPNYYYKRINKGKFKQNWMISLTTKEIKLWWKLISYVPIFNKTT</sequence>
<evidence type="ECO:0000259" key="33">
    <source>
        <dbReference type="PROSITE" id="PS51590"/>
    </source>
</evidence>
<evidence type="ECO:0000256" key="25">
    <source>
        <dbReference type="ARBA" id="ARBA00030285"/>
    </source>
</evidence>
<keyword evidence="11" id="KW-0808">Transferase</keyword>
<evidence type="ECO:0000256" key="28">
    <source>
        <dbReference type="ARBA" id="ARBA00047332"/>
    </source>
</evidence>
<evidence type="ECO:0000256" key="18">
    <source>
        <dbReference type="ARBA" id="ARBA00022953"/>
    </source>
</evidence>
<dbReference type="KEGG" id="vg:20964674"/>
<dbReference type="RefSeq" id="YP_009094096.1">
    <property type="nucleotide sequence ID" value="NC_025352.1"/>
</dbReference>
<name>W8SYG1_9MONO</name>
<evidence type="ECO:0000313" key="34">
    <source>
        <dbReference type="EMBL" id="AHM23778.1"/>
    </source>
</evidence>
<feature type="region of interest" description="Disordered" evidence="31">
    <location>
        <begin position="651"/>
        <end position="672"/>
    </location>
</feature>
<dbReference type="SMR" id="W8SYG1"/>
<dbReference type="PIRSF" id="PIRSF000830">
    <property type="entry name" value="RNA_pol_ParamyxoV"/>
    <property type="match status" value="1"/>
</dbReference>
<dbReference type="GeneID" id="20964674"/>
<dbReference type="NCBIfam" id="TIGR04198">
    <property type="entry name" value="paramyx_RNAcap"/>
    <property type="match status" value="1"/>
</dbReference>
<keyword evidence="13" id="KW-0548">Nucleotidyltransferase</keyword>
<dbReference type="GO" id="GO:0003968">
    <property type="term" value="F:RNA-directed RNA polymerase activity"/>
    <property type="evidence" value="ECO:0007669"/>
    <property type="project" value="UniProtKB-KW"/>
</dbReference>
<dbReference type="GO" id="GO:0004482">
    <property type="term" value="F:mRNA 5'-cap (guanine-N7-)-methyltransferase activity"/>
    <property type="evidence" value="ECO:0007669"/>
    <property type="project" value="InterPro"/>
</dbReference>
<keyword evidence="18" id="KW-0693">Viral RNA replication</keyword>
<dbReference type="EC" id="2.7.7.48" evidence="5"/>
<dbReference type="EC" id="2.1.1.375" evidence="24"/>
<evidence type="ECO:0000256" key="17">
    <source>
        <dbReference type="ARBA" id="ARBA00022844"/>
    </source>
</evidence>
<comment type="catalytic activity">
    <reaction evidence="30">
        <text>GTP + H2O = GDP + phosphate + H(+)</text>
        <dbReference type="Rhea" id="RHEA:19669"/>
        <dbReference type="ChEBI" id="CHEBI:15377"/>
        <dbReference type="ChEBI" id="CHEBI:15378"/>
        <dbReference type="ChEBI" id="CHEBI:37565"/>
        <dbReference type="ChEBI" id="CHEBI:43474"/>
        <dbReference type="ChEBI" id="CHEBI:58189"/>
    </reaction>
</comment>
<dbReference type="EC" id="2.7.7.88" evidence="6"/>
<evidence type="ECO:0000256" key="3">
    <source>
        <dbReference type="ARBA" id="ARBA00004328"/>
    </source>
</evidence>
<keyword evidence="12" id="KW-0949">S-adenosyl-L-methionine</keyword>
<evidence type="ECO:0000256" key="22">
    <source>
        <dbReference type="ARBA" id="ARBA00024494"/>
    </source>
</evidence>
<comment type="function">
    <text evidence="1">RNA-directed RNA polymerase that catalyzes the replication of viral genomic RNA. The template is composed of the viral RNA tightly encapsidated by the nucleoprotein (N). The replicase mode is dependent on intracellular N protein concentration. In this mode, the polymerase replicates the whole viral genome without recognizing transcriptional signals, and the replicated genome is not caped or polyadenylated.</text>
</comment>
<dbReference type="PROSITE" id="PS50526">
    <property type="entry name" value="RDRP_SSRNA_NEG_NONSEG"/>
    <property type="match status" value="1"/>
</dbReference>
<comment type="subcellular location">
    <subcellularLocation>
        <location evidence="2">Host cytoplasm</location>
    </subcellularLocation>
    <subcellularLocation>
        <location evidence="3">Virion</location>
    </subcellularLocation>
</comment>
<keyword evidence="14" id="KW-0547">Nucleotide-binding</keyword>
<evidence type="ECO:0000256" key="5">
    <source>
        <dbReference type="ARBA" id="ARBA00012494"/>
    </source>
</evidence>
<proteinExistence type="inferred from homology"/>
<keyword evidence="15" id="KW-0378">Hydrolase</keyword>
<keyword evidence="8" id="KW-0696">RNA-directed RNA polymerase</keyword>
<evidence type="ECO:0000256" key="16">
    <source>
        <dbReference type="ARBA" id="ARBA00022840"/>
    </source>
</evidence>
<keyword evidence="20" id="KW-1035">Host cytoplasm</keyword>
<dbReference type="InterPro" id="IPR029063">
    <property type="entry name" value="SAM-dependent_MTases_sf"/>
</dbReference>
<dbReference type="GO" id="GO:0016787">
    <property type="term" value="F:hydrolase activity"/>
    <property type="evidence" value="ECO:0007669"/>
    <property type="project" value="UniProtKB-KW"/>
</dbReference>
<keyword evidence="10" id="KW-0507">mRNA processing</keyword>
<evidence type="ECO:0000256" key="15">
    <source>
        <dbReference type="ARBA" id="ARBA00022801"/>
    </source>
</evidence>
<dbReference type="Pfam" id="PF14318">
    <property type="entry name" value="Mononeg_mRNAcap"/>
    <property type="match status" value="1"/>
</dbReference>